<dbReference type="CDD" id="cd03408">
    <property type="entry name" value="SPFH_like_u1"/>
    <property type="match status" value="1"/>
</dbReference>
<comment type="caution">
    <text evidence="2">The sequence shown here is derived from an EMBL/GenBank/DDBJ whole genome shotgun (WGS) entry which is preliminary data.</text>
</comment>
<dbReference type="RefSeq" id="WP_154537890.1">
    <property type="nucleotide sequence ID" value="NZ_JAXFFP010000009.1"/>
</dbReference>
<gene>
    <name evidence="2" type="ORF">FYJ71_05910</name>
</gene>
<sequence>MGLIKAGIGAVSGTLADQWKEFFYCDSMNSETLVVRGAKQTTSRSSNKHGNDNIISNGSGIAVADGQCMIIVEQGKIVEMSAEPGNFTFDSSTEPSIFSGNLEDSVRNTFSTMISRFGFGGDTGKDQRVYYINTKEIVDNKYGTPNPVPFRVVDKNIGLDVDISIRCNGVYSYKIVDPLLFYTNVVGNVGEAFERDQIDAQLKSELLTALQPAFSKISDMGIRYSSLPGHTVELADALNEVLSKKWTELRGIKIVSFGVNSVVASKEDEDMIKTLQRTAVMKDPTMAAATLTTAQADAMRAAASNQGGAMTGFMGLGMAQNAGGINAQDLYGMGQAQQQKQMEQNSQAHVNSVGSDFWLCSCGNNATGKFCTECGAKRQDIGWTCAKCGASNTGKFCSECGDKKPEAGNFECKNCGWKVENSESAPKFCPECGTPMK</sequence>
<dbReference type="EMBL" id="VUNE01000003">
    <property type="protein sequence ID" value="MST62497.1"/>
    <property type="molecule type" value="Genomic_DNA"/>
</dbReference>
<dbReference type="PANTHER" id="PTHR37826">
    <property type="entry name" value="FLOTILLIN BAND_7_5 DOMAIN PROTEIN"/>
    <property type="match status" value="1"/>
</dbReference>
<dbReference type="PANTHER" id="PTHR37826:SF2">
    <property type="entry name" value="ZINC-RIBBON DOMAIN-CONTAINING PROTEIN"/>
    <property type="match status" value="1"/>
</dbReference>
<organism evidence="2 3">
    <name type="scientific">Peptostreptococcus porci</name>
    <dbReference type="NCBI Taxonomy" id="2652282"/>
    <lineage>
        <taxon>Bacteria</taxon>
        <taxon>Bacillati</taxon>
        <taxon>Bacillota</taxon>
        <taxon>Clostridia</taxon>
        <taxon>Peptostreptococcales</taxon>
        <taxon>Peptostreptococcaceae</taxon>
        <taxon>Peptostreptococcus</taxon>
    </lineage>
</organism>
<accession>A0A6N7XGL3</accession>
<evidence type="ECO:0000313" key="2">
    <source>
        <dbReference type="EMBL" id="MST62497.1"/>
    </source>
</evidence>
<evidence type="ECO:0000313" key="3">
    <source>
        <dbReference type="Proteomes" id="UP000440713"/>
    </source>
</evidence>
<dbReference type="Proteomes" id="UP000440713">
    <property type="component" value="Unassembled WGS sequence"/>
</dbReference>
<reference evidence="2 3" key="1">
    <citation type="submission" date="2019-08" db="EMBL/GenBank/DDBJ databases">
        <title>In-depth cultivation of the pig gut microbiome towards novel bacterial diversity and tailored functional studies.</title>
        <authorList>
            <person name="Wylensek D."/>
            <person name="Hitch T.C.A."/>
            <person name="Clavel T."/>
        </authorList>
    </citation>
    <scope>NUCLEOTIDE SEQUENCE [LARGE SCALE GENOMIC DNA]</scope>
    <source>
        <strain evidence="2 3">WCA-SAB-591-4A-A</strain>
    </source>
</reference>
<keyword evidence="3" id="KW-1185">Reference proteome</keyword>
<feature type="domain" description="SPFH" evidence="1">
    <location>
        <begin position="52"/>
        <end position="274"/>
    </location>
</feature>
<protein>
    <submittedName>
        <fullName evidence="2">SPFH domain-containing protein</fullName>
    </submittedName>
</protein>
<dbReference type="InterPro" id="IPR033880">
    <property type="entry name" value="SPFH_YdjI"/>
</dbReference>
<evidence type="ECO:0000259" key="1">
    <source>
        <dbReference type="Pfam" id="PF13421"/>
    </source>
</evidence>
<dbReference type="Pfam" id="PF13421">
    <property type="entry name" value="Band_7_1"/>
    <property type="match status" value="1"/>
</dbReference>
<dbReference type="AlphaFoldDB" id="A0A6N7XGL3"/>
<name>A0A6N7XGL3_9FIRM</name>
<proteinExistence type="predicted"/>